<dbReference type="NCBIfam" id="NF001616">
    <property type="entry name" value="PRK00405.1"/>
    <property type="match status" value="1"/>
</dbReference>
<dbReference type="InterPro" id="IPR014724">
    <property type="entry name" value="RNA_pol_RPB2_OB-fold"/>
</dbReference>
<dbReference type="SUPFAM" id="SSF64484">
    <property type="entry name" value="beta and beta-prime subunits of DNA dependent RNA-polymerase"/>
    <property type="match status" value="1"/>
</dbReference>
<dbReference type="GO" id="GO:0000428">
    <property type="term" value="C:DNA-directed RNA polymerase complex"/>
    <property type="evidence" value="ECO:0007669"/>
    <property type="project" value="UniProtKB-KW"/>
</dbReference>
<dbReference type="Gene3D" id="3.30.1390.10">
    <property type="match status" value="1"/>
</dbReference>
<dbReference type="GO" id="GO:0032549">
    <property type="term" value="F:ribonucleoside binding"/>
    <property type="evidence" value="ECO:0007669"/>
    <property type="project" value="InterPro"/>
</dbReference>
<protein>
    <recommendedName>
        <fullName evidence="11">DNA-directed RNA polymerase subunit beta</fullName>
        <ecNumber evidence="11">2.7.7.6</ecNumber>
    </recommendedName>
</protein>
<evidence type="ECO:0000313" key="20">
    <source>
        <dbReference type="Proteomes" id="UP001195483"/>
    </source>
</evidence>
<dbReference type="EMBL" id="JAEAOA010001427">
    <property type="protein sequence ID" value="KAK3582543.1"/>
    <property type="molecule type" value="Genomic_DNA"/>
</dbReference>
<comment type="similarity">
    <text evidence="1 10">Belongs to the RNA polymerase beta chain family.</text>
</comment>
<evidence type="ECO:0000259" key="13">
    <source>
        <dbReference type="Pfam" id="PF00562"/>
    </source>
</evidence>
<evidence type="ECO:0000313" key="19">
    <source>
        <dbReference type="EMBL" id="KAK3582543.1"/>
    </source>
</evidence>
<feature type="domain" description="RNA polymerase Rpb2" evidence="16">
    <location>
        <begin position="596"/>
        <end position="664"/>
    </location>
</feature>
<dbReference type="GO" id="GO:0006412">
    <property type="term" value="P:translation"/>
    <property type="evidence" value="ECO:0007669"/>
    <property type="project" value="InterPro"/>
</dbReference>
<dbReference type="HAMAP" id="MF_00368">
    <property type="entry name" value="Ribosomal_bL12"/>
    <property type="match status" value="1"/>
</dbReference>
<keyword evidence="5 11" id="KW-0548">Nucleotidyltransferase</keyword>
<evidence type="ECO:0000259" key="18">
    <source>
        <dbReference type="Pfam" id="PF16320"/>
    </source>
</evidence>
<evidence type="ECO:0000259" key="14">
    <source>
        <dbReference type="Pfam" id="PF04560"/>
    </source>
</evidence>
<dbReference type="InterPro" id="IPR036235">
    <property type="entry name" value="Ribosomal_bL12_oligo_N_sf"/>
</dbReference>
<evidence type="ECO:0000256" key="1">
    <source>
        <dbReference type="ARBA" id="ARBA00006835"/>
    </source>
</evidence>
<dbReference type="Gene3D" id="1.20.5.710">
    <property type="entry name" value="Single helix bin"/>
    <property type="match status" value="1"/>
</dbReference>
<dbReference type="InterPro" id="IPR037034">
    <property type="entry name" value="RNA_pol_Rpb2_2_sf"/>
</dbReference>
<dbReference type="InterPro" id="IPR007645">
    <property type="entry name" value="RNA_pol_Rpb2_3"/>
</dbReference>
<dbReference type="Proteomes" id="UP001195483">
    <property type="component" value="Unassembled WGS sequence"/>
</dbReference>
<dbReference type="HAMAP" id="MF_01321">
    <property type="entry name" value="RNApol_bact_RpoB"/>
    <property type="match status" value="1"/>
</dbReference>
<dbReference type="InterPro" id="IPR000206">
    <property type="entry name" value="Ribosomal_bL12"/>
</dbReference>
<dbReference type="PANTHER" id="PTHR20856">
    <property type="entry name" value="DNA-DIRECTED RNA POLYMERASE I SUBUNIT 2"/>
    <property type="match status" value="1"/>
</dbReference>
<dbReference type="NCBIfam" id="TIGR00855">
    <property type="entry name" value="L12"/>
    <property type="match status" value="1"/>
</dbReference>
<reference evidence="19" key="1">
    <citation type="journal article" date="2021" name="Genome Biol. Evol.">
        <title>A High-Quality Reference Genome for a Parasitic Bivalve with Doubly Uniparental Inheritance (Bivalvia: Unionida).</title>
        <authorList>
            <person name="Smith C.H."/>
        </authorList>
    </citation>
    <scope>NUCLEOTIDE SEQUENCE</scope>
    <source>
        <strain evidence="19">CHS0354</strain>
    </source>
</reference>
<dbReference type="Pfam" id="PF04560">
    <property type="entry name" value="RNA_pol_Rpb2_7"/>
    <property type="match status" value="1"/>
</dbReference>
<evidence type="ECO:0000256" key="8">
    <source>
        <dbReference type="ARBA" id="ARBA00023274"/>
    </source>
</evidence>
<evidence type="ECO:0000259" key="12">
    <source>
        <dbReference type="Pfam" id="PF00542"/>
    </source>
</evidence>
<dbReference type="Gene3D" id="3.90.1110.10">
    <property type="entry name" value="RNA polymerase Rpb2, domain 2"/>
    <property type="match status" value="1"/>
</dbReference>
<feature type="domain" description="Large ribosomal subunit protein bL12 oligomerization" evidence="18">
    <location>
        <begin position="4"/>
        <end position="47"/>
    </location>
</feature>
<keyword evidence="3 11" id="KW-0240">DNA-directed RNA polymerase</keyword>
<feature type="domain" description="RNA polymerase Rpb2" evidence="15">
    <location>
        <begin position="501"/>
        <end position="537"/>
    </location>
</feature>
<evidence type="ECO:0000256" key="6">
    <source>
        <dbReference type="ARBA" id="ARBA00022980"/>
    </source>
</evidence>
<keyword evidence="7 11" id="KW-0804">Transcription</keyword>
<evidence type="ECO:0000259" key="16">
    <source>
        <dbReference type="Pfam" id="PF04565"/>
    </source>
</evidence>
<dbReference type="Pfam" id="PF04565">
    <property type="entry name" value="RNA_pol_Rpb2_3"/>
    <property type="match status" value="1"/>
</dbReference>
<dbReference type="CDD" id="cd00653">
    <property type="entry name" value="RNA_pol_B_RPB2"/>
    <property type="match status" value="1"/>
</dbReference>
<dbReference type="Gene3D" id="2.30.150.10">
    <property type="entry name" value="DNA-directed RNA polymerase, beta subunit, external 1 domain"/>
    <property type="match status" value="1"/>
</dbReference>
<feature type="domain" description="RNA polymerase Rpb2" evidence="15">
    <location>
        <begin position="391"/>
        <end position="456"/>
    </location>
</feature>
<feature type="domain" description="DNA-directed RNA polymerase subunit 2 hybrid-binding" evidence="13">
    <location>
        <begin position="801"/>
        <end position="1319"/>
    </location>
</feature>
<dbReference type="Pfam" id="PF04561">
    <property type="entry name" value="RNA_pol_Rpb2_2"/>
    <property type="match status" value="3"/>
</dbReference>
<evidence type="ECO:0000259" key="15">
    <source>
        <dbReference type="Pfam" id="PF04561"/>
    </source>
</evidence>
<sequence>MASVENLVEEISKLTLTEASELVKALEEKFGVSAAAPVMTGGPVGVAPGGIAAPVEEKTEFDVILKESGSNKINVIKVVRAATGLGLKEAKDLVEGAPKPVKEALSKADADKLAAELKEVGATVEIKSFLQENSTPEERDNKGLENILRSAFPVTDSKEMFLVEYISYSIEKPRYSIEECIERGLTYDVTLKVKLRLSFKDEVEDKLWKSTIEEDVYFGKIPYITERATFIINGAERVVVSQLHRSPGVVFSVVQHPNGKKMYHAKIVPLRGSWIEFQTGINNLLYVYVDKKKKFLVTTLLRAIGFTKNEDILAAFELLEEIDVNPAINEDYIGRYLASDIINQETGEVIPTGTQISEKNWESIVDSGVKRVKINKNYTPSGLDASIIVNTLSSDESKTEEDALIQIYHELRTTEAPDVETARSLVDRTFFNPRRYDLGEVGRYRINKKLVSELSEFENVKIKNPNLTSKISEFRERLSKINFSDFQDISLVTVLKTEVITVLTHEDIISILTYMLKLMNGLNEFDDIDHLSNRRVRTVGEQIGGQFLIGVTRMAKVLRERLNSRDTEMIKPSDLVNARTITSVISTFFGTSQLSQFMDQTNPLAELTNKRRASAFGPGGLTRDRAGFEVRDVHYTHYGRLCPIETPEGPNIGLISSFCLYAEVNDKGFIVSPYRRVKEGKPQPEVVFLSAEDEEGKITAPATTVLTKDGSIAVESIQARTKGDYPVVSTHLIDYIDVAPSQIVSAAAALIPFLEHDDANRALMGSNMQRQAVPLLNPEAPYVGTGLEGKVARDSRTIIVAEGSGIVEKVTANEIAVRYDEVIEEESDLSPFLEVDSRLKVYRLIKFARSNQDTCMNQRPIVVEGQRVSKGDVIADGSSTENGELALGKNLLVAFMPWRGYNFEDAIVISERVVRDDVFTSIHIHKFEQTVRDTRRGEEQFTRDIYNVSEEALKNLDENGIVRVGAFVKDKDILIGKITPKGEADPSPEEKLLRAIFGDKSADVKDVSLHVPPGMKGTIIKTSLFSRKKRNENENEEIHEKIEKTYRMRQDDIKEKYIKRLLHFLEGKESVGVKIGNEVIIRKGTIFRRENIDPLTVVHKLERMDFDHGFVQAQKTNTLVRRLMSEYRLAIKDLQDDLANELNKAKSGDELQPGIEEMAKVYVAQKRKLQVGDKMAGRHGNKGVVGKIIAREDMPFMEDGTPVDIVLNPLGVPSRMNIGQLFETALGWAADKLGVRYETPIFEGATIEEVEAELIKAGLPGTSKIKLYDGRTGEPFDDDVMVGRIYMMKLSHLVDDKMHARSTGPYSLITQQPLGGKAQFGGQRFGEMEVWALEAYGASHVLQEILTVKSDDIVGRAKTYEAIVKGQNVPTPNIPESFNVLIKELQGLALEVTLES</sequence>
<evidence type="ECO:0000256" key="10">
    <source>
        <dbReference type="RuleBase" id="RU000434"/>
    </source>
</evidence>
<evidence type="ECO:0000256" key="5">
    <source>
        <dbReference type="ARBA" id="ARBA00022695"/>
    </source>
</evidence>
<dbReference type="SUPFAM" id="SSF54736">
    <property type="entry name" value="ClpS-like"/>
    <property type="match status" value="1"/>
</dbReference>
<keyword evidence="4 11" id="KW-0808">Transferase</keyword>
<dbReference type="Pfam" id="PF00542">
    <property type="entry name" value="Ribosomal_L12"/>
    <property type="match status" value="1"/>
</dbReference>
<comment type="caution">
    <text evidence="19">The sequence shown here is derived from an EMBL/GenBank/DDBJ whole genome shotgun (WGS) entry which is preliminary data.</text>
</comment>
<dbReference type="GO" id="GO:0003677">
    <property type="term" value="F:DNA binding"/>
    <property type="evidence" value="ECO:0007669"/>
    <property type="project" value="InterPro"/>
</dbReference>
<dbReference type="InterPro" id="IPR014719">
    <property type="entry name" value="Ribosomal_bL12_C/ClpS-like"/>
</dbReference>
<evidence type="ECO:0000256" key="7">
    <source>
        <dbReference type="ARBA" id="ARBA00023163"/>
    </source>
</evidence>
<dbReference type="Gene3D" id="3.90.1100.10">
    <property type="match status" value="1"/>
</dbReference>
<organism evidence="19 20">
    <name type="scientific">Potamilus streckersoni</name>
    <dbReference type="NCBI Taxonomy" id="2493646"/>
    <lineage>
        <taxon>Eukaryota</taxon>
        <taxon>Metazoa</taxon>
        <taxon>Spiralia</taxon>
        <taxon>Lophotrochozoa</taxon>
        <taxon>Mollusca</taxon>
        <taxon>Bivalvia</taxon>
        <taxon>Autobranchia</taxon>
        <taxon>Heteroconchia</taxon>
        <taxon>Palaeoheterodonta</taxon>
        <taxon>Unionida</taxon>
        <taxon>Unionoidea</taxon>
        <taxon>Unionidae</taxon>
        <taxon>Ambleminae</taxon>
        <taxon>Lampsilini</taxon>
        <taxon>Potamilus</taxon>
    </lineage>
</organism>
<dbReference type="NCBIfam" id="TIGR02013">
    <property type="entry name" value="rpoB"/>
    <property type="match status" value="1"/>
</dbReference>
<evidence type="ECO:0000256" key="3">
    <source>
        <dbReference type="ARBA" id="ARBA00022478"/>
    </source>
</evidence>
<dbReference type="GO" id="GO:0003899">
    <property type="term" value="F:DNA-directed RNA polymerase activity"/>
    <property type="evidence" value="ECO:0007669"/>
    <property type="project" value="UniProtKB-EC"/>
</dbReference>
<comment type="function">
    <text evidence="11">DNA-dependent RNA polymerase catalyzes the transcription of DNA into RNA using the four ribonucleoside triphosphates as substrates.</text>
</comment>
<dbReference type="EC" id="2.7.7.6" evidence="11"/>
<dbReference type="InterPro" id="IPR007120">
    <property type="entry name" value="DNA-dir_RNAP_su2_dom"/>
</dbReference>
<evidence type="ECO:0000256" key="4">
    <source>
        <dbReference type="ARBA" id="ARBA00022679"/>
    </source>
</evidence>
<gene>
    <name evidence="19" type="ORF">CHS0354_024097</name>
</gene>
<dbReference type="InterPro" id="IPR008932">
    <property type="entry name" value="Ribosomal_bL12_oligo"/>
</dbReference>
<dbReference type="CDD" id="cd00387">
    <property type="entry name" value="Ribosomal_L7_L12"/>
    <property type="match status" value="1"/>
</dbReference>
<dbReference type="GO" id="GO:0005840">
    <property type="term" value="C:ribosome"/>
    <property type="evidence" value="ECO:0007669"/>
    <property type="project" value="UniProtKB-KW"/>
</dbReference>
<dbReference type="Gene3D" id="3.90.1800.10">
    <property type="entry name" value="RNA polymerase alpha subunit dimerisation domain"/>
    <property type="match status" value="1"/>
</dbReference>
<name>A0AAE0RZQ5_9BIVA</name>
<dbReference type="GO" id="GO:1990904">
    <property type="term" value="C:ribonucleoprotein complex"/>
    <property type="evidence" value="ECO:0007669"/>
    <property type="project" value="UniProtKB-KW"/>
</dbReference>
<reference evidence="19" key="3">
    <citation type="submission" date="2023-05" db="EMBL/GenBank/DDBJ databases">
        <authorList>
            <person name="Smith C.H."/>
        </authorList>
    </citation>
    <scope>NUCLEOTIDE SEQUENCE</scope>
    <source>
        <strain evidence="19">CHS0354</strain>
        <tissue evidence="19">Mantle</tissue>
    </source>
</reference>
<dbReference type="InterPro" id="IPR015712">
    <property type="entry name" value="DNA-dir_RNA_pol_su2"/>
</dbReference>
<dbReference type="InterPro" id="IPR007121">
    <property type="entry name" value="RNA_pol_bsu_CS"/>
</dbReference>
<dbReference type="Pfam" id="PF16320">
    <property type="entry name" value="Ribosomal_L12_N"/>
    <property type="match status" value="1"/>
</dbReference>
<dbReference type="Gene3D" id="2.40.270.10">
    <property type="entry name" value="DNA-directed RNA polymerase, subunit 2, domain 6"/>
    <property type="match status" value="2"/>
</dbReference>
<keyword evidence="20" id="KW-1185">Reference proteome</keyword>
<reference evidence="19" key="2">
    <citation type="journal article" date="2021" name="Genome Biol. Evol.">
        <title>Developing a high-quality reference genome for a parasitic bivalve with doubly uniparental inheritance (Bivalvia: Unionida).</title>
        <authorList>
            <person name="Smith C.H."/>
        </authorList>
    </citation>
    <scope>NUCLEOTIDE SEQUENCE</scope>
    <source>
        <strain evidence="19">CHS0354</strain>
        <tissue evidence="19">Mantle</tissue>
    </source>
</reference>
<dbReference type="GO" id="GO:0003735">
    <property type="term" value="F:structural constituent of ribosome"/>
    <property type="evidence" value="ECO:0007669"/>
    <property type="project" value="InterPro"/>
</dbReference>
<dbReference type="FunFam" id="3.30.1390.10:FF:000001">
    <property type="entry name" value="50S ribosomal protein L7/L12"/>
    <property type="match status" value="1"/>
</dbReference>
<feature type="domain" description="RNA polymerase Rpb2" evidence="15">
    <location>
        <begin position="245"/>
        <end position="315"/>
    </location>
</feature>
<comment type="similarity">
    <text evidence="2">Belongs to the bacterial ribosomal protein bL12 family.</text>
</comment>
<accession>A0AAE0RZQ5</accession>
<dbReference type="InterPro" id="IPR019462">
    <property type="entry name" value="DNA-dir_RNA_pol_bsu_external_1"/>
</dbReference>
<evidence type="ECO:0000256" key="2">
    <source>
        <dbReference type="ARBA" id="ARBA00007197"/>
    </source>
</evidence>
<feature type="domain" description="DNA-directed RNA polymerase beta subunit external 1" evidence="17">
    <location>
        <begin position="674"/>
        <end position="739"/>
    </location>
</feature>
<evidence type="ECO:0000256" key="11">
    <source>
        <dbReference type="RuleBase" id="RU363031"/>
    </source>
</evidence>
<dbReference type="Pfam" id="PF10385">
    <property type="entry name" value="RNA_pol_Rpb2_45"/>
    <property type="match status" value="1"/>
</dbReference>
<dbReference type="Pfam" id="PF00562">
    <property type="entry name" value="RNA_pol_Rpb2_6"/>
    <property type="match status" value="1"/>
</dbReference>
<keyword evidence="8" id="KW-0687">Ribonucleoprotein</keyword>
<keyword evidence="6" id="KW-0689">Ribosomal protein</keyword>
<dbReference type="Gene3D" id="2.40.50.150">
    <property type="match status" value="1"/>
</dbReference>
<feature type="domain" description="Large ribosomal subunit protein bL12 C-terminal" evidence="12">
    <location>
        <begin position="61"/>
        <end position="127"/>
    </location>
</feature>
<dbReference type="InterPro" id="IPR007641">
    <property type="entry name" value="RNA_pol_Rpb2_7"/>
</dbReference>
<comment type="catalytic activity">
    <reaction evidence="9 11">
        <text>RNA(n) + a ribonucleoside 5'-triphosphate = RNA(n+1) + diphosphate</text>
        <dbReference type="Rhea" id="RHEA:21248"/>
        <dbReference type="Rhea" id="RHEA-COMP:14527"/>
        <dbReference type="Rhea" id="RHEA-COMP:17342"/>
        <dbReference type="ChEBI" id="CHEBI:33019"/>
        <dbReference type="ChEBI" id="CHEBI:61557"/>
        <dbReference type="ChEBI" id="CHEBI:140395"/>
        <dbReference type="EC" id="2.7.7.6"/>
    </reaction>
</comment>
<dbReference type="InterPro" id="IPR037033">
    <property type="entry name" value="DNA-dir_RNAP_su2_hyb_sf"/>
</dbReference>
<dbReference type="GO" id="GO:0006351">
    <property type="term" value="P:DNA-templated transcription"/>
    <property type="evidence" value="ECO:0007669"/>
    <property type="project" value="InterPro"/>
</dbReference>
<evidence type="ECO:0000256" key="9">
    <source>
        <dbReference type="ARBA" id="ARBA00048552"/>
    </source>
</evidence>
<feature type="domain" description="RNA polymerase Rpb2" evidence="14">
    <location>
        <begin position="1321"/>
        <end position="1394"/>
    </location>
</feature>
<dbReference type="InterPro" id="IPR042107">
    <property type="entry name" value="DNA-dir_RNA_pol_bsu_ext_1_sf"/>
</dbReference>
<evidence type="ECO:0000259" key="17">
    <source>
        <dbReference type="Pfam" id="PF10385"/>
    </source>
</evidence>
<dbReference type="InterPro" id="IPR013823">
    <property type="entry name" value="Ribosomal_bL12_C"/>
</dbReference>
<dbReference type="PROSITE" id="PS01166">
    <property type="entry name" value="RNA_POL_BETA"/>
    <property type="match status" value="1"/>
</dbReference>
<dbReference type="InterPro" id="IPR010243">
    <property type="entry name" value="RNA_pol_bsu_bac"/>
</dbReference>
<dbReference type="InterPro" id="IPR007642">
    <property type="entry name" value="RNA_pol_Rpb2_2"/>
</dbReference>
<dbReference type="Gene3D" id="2.40.50.100">
    <property type="match status" value="1"/>
</dbReference>
<proteinExistence type="inferred from homology"/>
<dbReference type="SUPFAM" id="SSF48300">
    <property type="entry name" value="Ribosomal protein L7/12, oligomerisation (N-terminal) domain"/>
    <property type="match status" value="1"/>
</dbReference>